<dbReference type="AlphaFoldDB" id="A0A179D3T7"/>
<evidence type="ECO:0000313" key="2">
    <source>
        <dbReference type="Proteomes" id="UP000078390"/>
    </source>
</evidence>
<name>A0A179D3T7_9BACT</name>
<protein>
    <submittedName>
        <fullName evidence="1">Additional periplasmic component NikK of nickel ECF transporter</fullName>
    </submittedName>
</protein>
<dbReference type="EMBL" id="LWLG01000012">
    <property type="protein sequence ID" value="OAQ20379.1"/>
    <property type="molecule type" value="Genomic_DNA"/>
</dbReference>
<accession>A0A179D3T7</accession>
<keyword evidence="2" id="KW-1185">Reference proteome</keyword>
<proteinExistence type="predicted"/>
<dbReference type="OrthoDB" id="9780723at2"/>
<dbReference type="STRING" id="999894.TDIS_1574"/>
<dbReference type="RefSeq" id="WP_068671059.1">
    <property type="nucleotide sequence ID" value="NZ_LWLG01000012.1"/>
</dbReference>
<gene>
    <name evidence="1" type="ORF">TDIS_1574</name>
</gene>
<comment type="caution">
    <text evidence="1">The sequence shown here is derived from an EMBL/GenBank/DDBJ whole genome shotgun (WGS) entry which is preliminary data.</text>
</comment>
<dbReference type="Pfam" id="PF10670">
    <property type="entry name" value="DUF4198"/>
    <property type="match status" value="1"/>
</dbReference>
<sequence>MKRALWLLLTAIILPSLAWAHFLIAIPEKGQGYGLRGQELAFMILFGHPFEGILYDLKAPKGYVVTPKNKKDKVSLARITVKDYASGKKRFGYRITYLPTERGDYLLCLEGRPYLNEEEGEVWKDHMKTPFHVQVERGWANLCGFGLEIVPLTRPYGLTVGRVFKGRVLLNGKPAAGITLEIEKFNGFYVPEEKLPLDAYGRVNDPLITLTVTTDEQGYFTIGFSEPGWWAINAAISGGKITYANRTFPLVIRSGMWLYVFPAKPVAPTGFDLRPEER</sequence>
<dbReference type="Proteomes" id="UP000078390">
    <property type="component" value="Unassembled WGS sequence"/>
</dbReference>
<reference evidence="1 2" key="1">
    <citation type="submission" date="2016-04" db="EMBL/GenBank/DDBJ databases">
        <title>Genome analysis of Thermosulfurimonas dismutans, the first thermophilic sulfur-disproportionating bacterium of the phylum Thermodesulfobacteria.</title>
        <authorList>
            <person name="Mardanov A.V."/>
            <person name="Beletsky A.V."/>
            <person name="Kadnikov V.V."/>
            <person name="Slobodkin A.I."/>
            <person name="Ravin N.V."/>
        </authorList>
    </citation>
    <scope>NUCLEOTIDE SEQUENCE [LARGE SCALE GENOMIC DNA]</scope>
    <source>
        <strain evidence="1 2">S95</strain>
    </source>
</reference>
<evidence type="ECO:0000313" key="1">
    <source>
        <dbReference type="EMBL" id="OAQ20379.1"/>
    </source>
</evidence>
<organism evidence="1 2">
    <name type="scientific">Thermosulfurimonas dismutans</name>
    <dbReference type="NCBI Taxonomy" id="999894"/>
    <lineage>
        <taxon>Bacteria</taxon>
        <taxon>Pseudomonadati</taxon>
        <taxon>Thermodesulfobacteriota</taxon>
        <taxon>Thermodesulfobacteria</taxon>
        <taxon>Thermodesulfobacteriales</taxon>
        <taxon>Thermodesulfobacteriaceae</taxon>
        <taxon>Thermosulfurimonas</taxon>
    </lineage>
</organism>
<dbReference type="InterPro" id="IPR019613">
    <property type="entry name" value="DUF4198"/>
</dbReference>